<dbReference type="InterPro" id="IPR051532">
    <property type="entry name" value="Ester_Hydrolysis_Enzymes"/>
</dbReference>
<evidence type="ECO:0000259" key="1">
    <source>
        <dbReference type="Pfam" id="PF13472"/>
    </source>
</evidence>
<dbReference type="Gene3D" id="3.40.50.1110">
    <property type="entry name" value="SGNH hydrolase"/>
    <property type="match status" value="1"/>
</dbReference>
<proteinExistence type="predicted"/>
<dbReference type="AlphaFoldDB" id="A0A0N8GNY7"/>
<dbReference type="Pfam" id="PF13472">
    <property type="entry name" value="Lipase_GDSL_2"/>
    <property type="match status" value="1"/>
</dbReference>
<organism evidence="2 3">
    <name type="scientific">Ornatilinea apprima</name>
    <dbReference type="NCBI Taxonomy" id="1134406"/>
    <lineage>
        <taxon>Bacteria</taxon>
        <taxon>Bacillati</taxon>
        <taxon>Chloroflexota</taxon>
        <taxon>Anaerolineae</taxon>
        <taxon>Anaerolineales</taxon>
        <taxon>Anaerolineaceae</taxon>
        <taxon>Ornatilinea</taxon>
    </lineage>
</organism>
<feature type="domain" description="SGNH hydrolase-type esterase" evidence="1">
    <location>
        <begin position="3"/>
        <end position="182"/>
    </location>
</feature>
<protein>
    <recommendedName>
        <fullName evidence="1">SGNH hydrolase-type esterase domain-containing protein</fullName>
    </recommendedName>
</protein>
<dbReference type="STRING" id="1134406.ADN00_02930"/>
<evidence type="ECO:0000313" key="2">
    <source>
        <dbReference type="EMBL" id="KPL79410.1"/>
    </source>
</evidence>
<sequence length="200" mass="21496">MLALGDSYTVGEGLPAEQSWPAQLSRALEAEDIAVGELRVIARTGWTSEALLSALQEADPQGTYDLVTVMVGVNDQFNSLSIDAYRANLRALIERAVILAGGDAARVIVLSIPDWSASPAGAQFAAQRVPVEVARFNQVCQEEAQRAGTRYVDVTPLSLQMSEREDYSAPDGLHPSGEQYRARVDLILPEARAALGGLDE</sequence>
<dbReference type="InterPro" id="IPR013830">
    <property type="entry name" value="SGNH_hydro"/>
</dbReference>
<comment type="caution">
    <text evidence="2">The sequence shown here is derived from an EMBL/GenBank/DDBJ whole genome shotgun (WGS) entry which is preliminary data.</text>
</comment>
<dbReference type="EMBL" id="LGCL01000013">
    <property type="protein sequence ID" value="KPL79410.1"/>
    <property type="molecule type" value="Genomic_DNA"/>
</dbReference>
<dbReference type="Proteomes" id="UP000050417">
    <property type="component" value="Unassembled WGS sequence"/>
</dbReference>
<dbReference type="CDD" id="cd01832">
    <property type="entry name" value="SGNH_hydrolase_like_1"/>
    <property type="match status" value="1"/>
</dbReference>
<keyword evidence="3" id="KW-1185">Reference proteome</keyword>
<dbReference type="PANTHER" id="PTHR30383">
    <property type="entry name" value="THIOESTERASE 1/PROTEASE 1/LYSOPHOSPHOLIPASE L1"/>
    <property type="match status" value="1"/>
</dbReference>
<name>A0A0N8GNY7_9CHLR</name>
<reference evidence="2 3" key="1">
    <citation type="submission" date="2015-07" db="EMBL/GenBank/DDBJ databases">
        <title>Genome sequence of Ornatilinea apprima DSM 23815.</title>
        <authorList>
            <person name="Hemp J."/>
            <person name="Ward L.M."/>
            <person name="Pace L.A."/>
            <person name="Fischer W.W."/>
        </authorList>
    </citation>
    <scope>NUCLEOTIDE SEQUENCE [LARGE SCALE GENOMIC DNA]</scope>
    <source>
        <strain evidence="2 3">P3M-1</strain>
    </source>
</reference>
<gene>
    <name evidence="2" type="ORF">ADN00_02930</name>
</gene>
<evidence type="ECO:0000313" key="3">
    <source>
        <dbReference type="Proteomes" id="UP000050417"/>
    </source>
</evidence>
<dbReference type="InterPro" id="IPR036514">
    <property type="entry name" value="SGNH_hydro_sf"/>
</dbReference>
<dbReference type="SUPFAM" id="SSF52266">
    <property type="entry name" value="SGNH hydrolase"/>
    <property type="match status" value="1"/>
</dbReference>
<accession>A0A0N8GNY7</accession>